<feature type="transmembrane region" description="Helical" evidence="6">
    <location>
        <begin position="38"/>
        <end position="59"/>
    </location>
</feature>
<comment type="subcellular location">
    <subcellularLocation>
        <location evidence="1 6">Endoplasmic reticulum membrane</location>
        <topology evidence="1 6">Multi-pass membrane protein</topology>
    </subcellularLocation>
</comment>
<accession>A0AA85J345</accession>
<evidence type="ECO:0000259" key="7">
    <source>
        <dbReference type="PROSITE" id="PS50845"/>
    </source>
</evidence>
<dbReference type="InterPro" id="IPR046964">
    <property type="entry name" value="RTN1-4"/>
</dbReference>
<feature type="domain" description="Reticulon" evidence="7">
    <location>
        <begin position="4"/>
        <end position="195"/>
    </location>
</feature>
<proteinExistence type="predicted"/>
<dbReference type="GO" id="GO:0030424">
    <property type="term" value="C:axon"/>
    <property type="evidence" value="ECO:0007669"/>
    <property type="project" value="TreeGrafter"/>
</dbReference>
<evidence type="ECO:0000256" key="6">
    <source>
        <dbReference type="RuleBase" id="RU363132"/>
    </source>
</evidence>
<dbReference type="PANTHER" id="PTHR45799:SF2">
    <property type="entry name" value="RETICULON-LIKE PROTEIN"/>
    <property type="match status" value="1"/>
</dbReference>
<reference evidence="9 10" key="2">
    <citation type="submission" date="2023-11" db="UniProtKB">
        <authorList>
            <consortium name="WormBaseParasite"/>
        </authorList>
    </citation>
    <scope>IDENTIFICATION</scope>
</reference>
<dbReference type="Proteomes" id="UP000050795">
    <property type="component" value="Unassembled WGS sequence"/>
</dbReference>
<evidence type="ECO:0000256" key="3">
    <source>
        <dbReference type="ARBA" id="ARBA00022824"/>
    </source>
</evidence>
<dbReference type="Gene3D" id="1.20.5.2480">
    <property type="match status" value="1"/>
</dbReference>
<keyword evidence="3 6" id="KW-0256">Endoplasmic reticulum</keyword>
<sequence>MDFVREIVYWHEPMKSGIVAAVGLTLLLSLSSMSLVSFIAYIGIAIMCCTTACKLYGFITRQFKSNQDSPKNPFEFWLELEMTLPGEKIGERVAALCEKLSEKLNYLRRVLWLEDYFETVKLVVCLYLLSVVGAWFNLLTLITIAFVLGMTCPKIYLLCKPQFDAAFQTTKEKIFSMLKFAEAKVSGLRGKPSTE</sequence>
<keyword evidence="2 6" id="KW-0812">Transmembrane</keyword>
<evidence type="ECO:0000256" key="4">
    <source>
        <dbReference type="ARBA" id="ARBA00022989"/>
    </source>
</evidence>
<evidence type="ECO:0000256" key="2">
    <source>
        <dbReference type="ARBA" id="ARBA00022692"/>
    </source>
</evidence>
<evidence type="ECO:0000256" key="1">
    <source>
        <dbReference type="ARBA" id="ARBA00004477"/>
    </source>
</evidence>
<dbReference type="GO" id="GO:0005789">
    <property type="term" value="C:endoplasmic reticulum membrane"/>
    <property type="evidence" value="ECO:0007669"/>
    <property type="project" value="UniProtKB-SubCell"/>
</dbReference>
<dbReference type="WBParaSite" id="TREG1_2380.2">
    <property type="protein sequence ID" value="TREG1_2380.2"/>
    <property type="gene ID" value="TREG1_2380"/>
</dbReference>
<keyword evidence="8" id="KW-1185">Reference proteome</keyword>
<reference evidence="8" key="1">
    <citation type="submission" date="2022-06" db="EMBL/GenBank/DDBJ databases">
        <authorList>
            <person name="Berger JAMES D."/>
            <person name="Berger JAMES D."/>
        </authorList>
    </citation>
    <scope>NUCLEOTIDE SEQUENCE [LARGE SCALE GENOMIC DNA]</scope>
</reference>
<dbReference type="WBParaSite" id="TREG1_2380.3">
    <property type="protein sequence ID" value="TREG1_2380.3"/>
    <property type="gene ID" value="TREG1_2380"/>
</dbReference>
<organism evidence="8 9">
    <name type="scientific">Trichobilharzia regenti</name>
    <name type="common">Nasal bird schistosome</name>
    <dbReference type="NCBI Taxonomy" id="157069"/>
    <lineage>
        <taxon>Eukaryota</taxon>
        <taxon>Metazoa</taxon>
        <taxon>Spiralia</taxon>
        <taxon>Lophotrochozoa</taxon>
        <taxon>Platyhelminthes</taxon>
        <taxon>Trematoda</taxon>
        <taxon>Digenea</taxon>
        <taxon>Strigeidida</taxon>
        <taxon>Schistosomatoidea</taxon>
        <taxon>Schistosomatidae</taxon>
        <taxon>Trichobilharzia</taxon>
    </lineage>
</organism>
<dbReference type="AlphaFoldDB" id="A0AA85J345"/>
<evidence type="ECO:0000313" key="10">
    <source>
        <dbReference type="WBParaSite" id="TREG1_138760.3"/>
    </source>
</evidence>
<protein>
    <recommendedName>
        <fullName evidence="6">Reticulon-like protein</fullName>
    </recommendedName>
</protein>
<feature type="transmembrane region" description="Helical" evidence="6">
    <location>
        <begin position="12"/>
        <end position="32"/>
    </location>
</feature>
<evidence type="ECO:0000313" key="8">
    <source>
        <dbReference type="Proteomes" id="UP000050795"/>
    </source>
</evidence>
<dbReference type="WBParaSite" id="TREG1_2370.1">
    <property type="protein sequence ID" value="TREG1_2370.1"/>
    <property type="gene ID" value="TREG1_2370"/>
</dbReference>
<keyword evidence="5 6" id="KW-0472">Membrane</keyword>
<dbReference type="PANTHER" id="PTHR45799">
    <property type="entry name" value="RETICULON-LIKE PROTEIN"/>
    <property type="match status" value="1"/>
</dbReference>
<evidence type="ECO:0000256" key="5">
    <source>
        <dbReference type="ARBA" id="ARBA00023136"/>
    </source>
</evidence>
<feature type="transmembrane region" description="Helical" evidence="6">
    <location>
        <begin position="126"/>
        <end position="150"/>
    </location>
</feature>
<dbReference type="WBParaSite" id="TREG1_2380.1">
    <property type="protein sequence ID" value="TREG1_2380.1"/>
    <property type="gene ID" value="TREG1_2380"/>
</dbReference>
<name>A0AA85J345_TRIRE</name>
<dbReference type="WBParaSite" id="TREG1_138760.3">
    <property type="protein sequence ID" value="TREG1_138760.3"/>
    <property type="gene ID" value="TREG1_138760"/>
</dbReference>
<dbReference type="WBParaSite" id="TREG1_138750.2">
    <property type="protein sequence ID" value="TREG1_138750.2"/>
    <property type="gene ID" value="TREG1_138750"/>
</dbReference>
<evidence type="ECO:0000313" key="9">
    <source>
        <dbReference type="WBParaSite" id="TREG1_138750.2"/>
    </source>
</evidence>
<dbReference type="InterPro" id="IPR003388">
    <property type="entry name" value="Reticulon"/>
</dbReference>
<dbReference type="Pfam" id="PF02453">
    <property type="entry name" value="Reticulon"/>
    <property type="match status" value="1"/>
</dbReference>
<dbReference type="PROSITE" id="PS50845">
    <property type="entry name" value="RETICULON"/>
    <property type="match status" value="1"/>
</dbReference>
<keyword evidence="4 6" id="KW-1133">Transmembrane helix</keyword>